<keyword evidence="2" id="KW-0808">Transferase</keyword>
<keyword evidence="3" id="KW-1185">Reference proteome</keyword>
<dbReference type="CDD" id="cd02440">
    <property type="entry name" value="AdoMet_MTases"/>
    <property type="match status" value="1"/>
</dbReference>
<dbReference type="RefSeq" id="WP_231440532.1">
    <property type="nucleotide sequence ID" value="NZ_JAJOMB010000004.1"/>
</dbReference>
<gene>
    <name evidence="2" type="ORF">LR394_10645</name>
</gene>
<evidence type="ECO:0000313" key="3">
    <source>
        <dbReference type="Proteomes" id="UP001138997"/>
    </source>
</evidence>
<name>A0A9X1NCR0_9ACTN</name>
<dbReference type="InterPro" id="IPR050508">
    <property type="entry name" value="Methyltransf_Superfamily"/>
</dbReference>
<evidence type="ECO:0000313" key="2">
    <source>
        <dbReference type="EMBL" id="MCD5311359.1"/>
    </source>
</evidence>
<dbReference type="InterPro" id="IPR029063">
    <property type="entry name" value="SAM-dependent_MTases_sf"/>
</dbReference>
<accession>A0A9X1NCR0</accession>
<protein>
    <submittedName>
        <fullName evidence="2">Methyltransferase domain-containing protein</fullName>
    </submittedName>
</protein>
<evidence type="ECO:0000259" key="1">
    <source>
        <dbReference type="Pfam" id="PF08241"/>
    </source>
</evidence>
<comment type="caution">
    <text evidence="2">The sequence shown here is derived from an EMBL/GenBank/DDBJ whole genome shotgun (WGS) entry which is preliminary data.</text>
</comment>
<dbReference type="GO" id="GO:0008757">
    <property type="term" value="F:S-adenosylmethionine-dependent methyltransferase activity"/>
    <property type="evidence" value="ECO:0007669"/>
    <property type="project" value="InterPro"/>
</dbReference>
<feature type="domain" description="Methyltransferase type 11" evidence="1">
    <location>
        <begin position="69"/>
        <end position="165"/>
    </location>
</feature>
<proteinExistence type="predicted"/>
<dbReference type="PANTHER" id="PTHR42912:SF80">
    <property type="entry name" value="METHYLTRANSFERASE DOMAIN-CONTAINING PROTEIN"/>
    <property type="match status" value="1"/>
</dbReference>
<dbReference type="GO" id="GO:0032259">
    <property type="term" value="P:methylation"/>
    <property type="evidence" value="ECO:0007669"/>
    <property type="project" value="UniProtKB-KW"/>
</dbReference>
<dbReference type="PANTHER" id="PTHR42912">
    <property type="entry name" value="METHYLTRANSFERASE"/>
    <property type="match status" value="1"/>
</dbReference>
<dbReference type="Pfam" id="PF08241">
    <property type="entry name" value="Methyltransf_11"/>
    <property type="match status" value="1"/>
</dbReference>
<dbReference type="Proteomes" id="UP001138997">
    <property type="component" value="Unassembled WGS sequence"/>
</dbReference>
<keyword evidence="2" id="KW-0489">Methyltransferase</keyword>
<dbReference type="AlphaFoldDB" id="A0A9X1NCR0"/>
<dbReference type="EMBL" id="JAJOMB010000004">
    <property type="protein sequence ID" value="MCD5311359.1"/>
    <property type="molecule type" value="Genomic_DNA"/>
</dbReference>
<organism evidence="2 3">
    <name type="scientific">Kineosporia babensis</name>
    <dbReference type="NCBI Taxonomy" id="499548"/>
    <lineage>
        <taxon>Bacteria</taxon>
        <taxon>Bacillati</taxon>
        <taxon>Actinomycetota</taxon>
        <taxon>Actinomycetes</taxon>
        <taxon>Kineosporiales</taxon>
        <taxon>Kineosporiaceae</taxon>
        <taxon>Kineosporia</taxon>
    </lineage>
</organism>
<dbReference type="Gene3D" id="3.40.50.150">
    <property type="entry name" value="Vaccinia Virus protein VP39"/>
    <property type="match status" value="1"/>
</dbReference>
<sequence length="257" mass="27740">MSDQPPILDSVYFDRWYSDMETSPVKDALQARHLGTPADYVAITGFLPWEALDEISAELRLSPGGLLADIACGRGGYGIAVAKRSGARLSGVDFSAVALKQAQLAAATLLGEGWAQFTEGTFTSTGLAESTVDALLCTDSVQFAEPRVDALTEFRRVLRPGGRLALTTWQAIRPDPALPTRLRNLDLRRDLQAAGFTEIVVARRARWLALERALHEEAVSLPNDGEDAALADLQAESVRSLSTFGSIQRIVVFATAP</sequence>
<reference evidence="2" key="1">
    <citation type="submission" date="2021-11" db="EMBL/GenBank/DDBJ databases">
        <title>Streptomyces corallinus and Kineosporia corallina sp. nov., two new coral-derived marine actinobacteria.</title>
        <authorList>
            <person name="Buangrab K."/>
            <person name="Sutthacheep M."/>
            <person name="Yeemin T."/>
            <person name="Harunari E."/>
            <person name="Igarashi Y."/>
            <person name="Sripreechasak P."/>
            <person name="Kanchanasin P."/>
            <person name="Tanasupawat S."/>
            <person name="Phongsopitanun W."/>
        </authorList>
    </citation>
    <scope>NUCLEOTIDE SEQUENCE</scope>
    <source>
        <strain evidence="2">JCM 31032</strain>
    </source>
</reference>
<dbReference type="SUPFAM" id="SSF53335">
    <property type="entry name" value="S-adenosyl-L-methionine-dependent methyltransferases"/>
    <property type="match status" value="1"/>
</dbReference>
<dbReference type="InterPro" id="IPR013216">
    <property type="entry name" value="Methyltransf_11"/>
</dbReference>